<feature type="transmembrane region" description="Helical" evidence="1">
    <location>
        <begin position="37"/>
        <end position="56"/>
    </location>
</feature>
<feature type="transmembrane region" description="Helical" evidence="1">
    <location>
        <begin position="12"/>
        <end position="31"/>
    </location>
</feature>
<keyword evidence="1" id="KW-0812">Transmembrane</keyword>
<dbReference type="EMBL" id="JAELVM010000001">
    <property type="protein sequence ID" value="MBL1219748.1"/>
    <property type="molecule type" value="Genomic_DNA"/>
</dbReference>
<accession>A0ABS1QD01</accession>
<evidence type="ECO:0000313" key="2">
    <source>
        <dbReference type="EMBL" id="MBL1219748.1"/>
    </source>
</evidence>
<evidence type="ECO:0000313" key="3">
    <source>
        <dbReference type="Proteomes" id="UP000661696"/>
    </source>
</evidence>
<keyword evidence="1" id="KW-0472">Membrane</keyword>
<keyword evidence="1" id="KW-1133">Transmembrane helix</keyword>
<evidence type="ECO:0000256" key="1">
    <source>
        <dbReference type="SAM" id="Phobius"/>
    </source>
</evidence>
<feature type="transmembrane region" description="Helical" evidence="1">
    <location>
        <begin position="211"/>
        <end position="231"/>
    </location>
</feature>
<gene>
    <name evidence="2" type="ORF">JET18_02805</name>
</gene>
<reference evidence="2 3" key="1">
    <citation type="submission" date="2020-12" db="EMBL/GenBank/DDBJ databases">
        <title>Chryseobacterium endoalhailicus sp. nov., isolated from seed of leguminous plant.</title>
        <authorList>
            <person name="Zhang X."/>
        </authorList>
    </citation>
    <scope>NUCLEOTIDE SEQUENCE [LARGE SCALE GENOMIC DNA]</scope>
    <source>
        <strain evidence="2 3">L7</strain>
    </source>
</reference>
<sequence>MKTKSKKIADYFLVFLKAIAIAAFIIFVAYIENPVRYFFYALFVAILVNFKSLRNLRIDFKNVIQKFSIRAGLIYLFLITVFSVSPFLKIQEFKASHWNWTSPDEIIIHPTVLWDTGYRRKGNSYADVIYKYQYKGTSYKNSESEILKKHYPFWNWKDRDELIPDFATAVSEKIRAKDYILLINPKQPQQSKLFLSSDFLYFQGSLFYDAVTGYAAFGVILICCIAFIYIIPTKNSSPKHKGGRKKTTVKK</sequence>
<protein>
    <submittedName>
        <fullName evidence="2">Uncharacterized protein</fullName>
    </submittedName>
</protein>
<comment type="caution">
    <text evidence="2">The sequence shown here is derived from an EMBL/GenBank/DDBJ whole genome shotgun (WGS) entry which is preliminary data.</text>
</comment>
<name>A0ABS1QD01_9FLAO</name>
<dbReference type="Proteomes" id="UP000661696">
    <property type="component" value="Unassembled WGS sequence"/>
</dbReference>
<dbReference type="RefSeq" id="WP_202089094.1">
    <property type="nucleotide sequence ID" value="NZ_JAELVM010000001.1"/>
</dbReference>
<keyword evidence="3" id="KW-1185">Reference proteome</keyword>
<organism evidence="2 3">
    <name type="scientific">Chryseobacterium endalhagicum</name>
    <dbReference type="NCBI Taxonomy" id="2797638"/>
    <lineage>
        <taxon>Bacteria</taxon>
        <taxon>Pseudomonadati</taxon>
        <taxon>Bacteroidota</taxon>
        <taxon>Flavobacteriia</taxon>
        <taxon>Flavobacteriales</taxon>
        <taxon>Weeksellaceae</taxon>
        <taxon>Chryseobacterium group</taxon>
        <taxon>Chryseobacterium</taxon>
    </lineage>
</organism>
<proteinExistence type="predicted"/>
<feature type="transmembrane region" description="Helical" evidence="1">
    <location>
        <begin position="68"/>
        <end position="88"/>
    </location>
</feature>